<proteinExistence type="predicted"/>
<evidence type="ECO:0000256" key="1">
    <source>
        <dbReference type="SAM" id="Phobius"/>
    </source>
</evidence>
<keyword evidence="1" id="KW-0472">Membrane</keyword>
<reference evidence="4 5" key="1">
    <citation type="submission" date="2025-04" db="UniProtKB">
        <authorList>
            <consortium name="RefSeq"/>
        </authorList>
    </citation>
    <scope>IDENTIFICATION</scope>
</reference>
<dbReference type="PANTHER" id="PTHR37397">
    <property type="entry name" value="SI:CH211-183D21.1"/>
    <property type="match status" value="1"/>
</dbReference>
<keyword evidence="2" id="KW-0732">Signal</keyword>
<dbReference type="OrthoDB" id="10069759at2759"/>
<dbReference type="KEGG" id="gsh:117369259"/>
<evidence type="ECO:0000313" key="3">
    <source>
        <dbReference type="Proteomes" id="UP000515159"/>
    </source>
</evidence>
<dbReference type="Proteomes" id="UP000515159">
    <property type="component" value="Chromosome 11"/>
</dbReference>
<feature type="signal peptide" evidence="2">
    <location>
        <begin position="1"/>
        <end position="26"/>
    </location>
</feature>
<keyword evidence="1" id="KW-1133">Transmembrane helix</keyword>
<accession>A0A6P8SKQ7</accession>
<protein>
    <submittedName>
        <fullName evidence="4 5">Uncharacterized protein LOC117369259 isoform X1</fullName>
    </submittedName>
</protein>
<feature type="chain" id="PRO_5044654232" evidence="2">
    <location>
        <begin position="27"/>
        <end position="1084"/>
    </location>
</feature>
<keyword evidence="3" id="KW-1185">Reference proteome</keyword>
<dbReference type="PANTHER" id="PTHR37397:SF1">
    <property type="entry name" value="LTD DOMAIN-CONTAINING PROTEIN"/>
    <property type="match status" value="1"/>
</dbReference>
<evidence type="ECO:0000256" key="2">
    <source>
        <dbReference type="SAM" id="SignalP"/>
    </source>
</evidence>
<dbReference type="GeneID" id="117369259"/>
<organism evidence="3 5">
    <name type="scientific">Geotrypetes seraphini</name>
    <name type="common">Gaboon caecilian</name>
    <name type="synonym">Caecilia seraphini</name>
    <dbReference type="NCBI Taxonomy" id="260995"/>
    <lineage>
        <taxon>Eukaryota</taxon>
        <taxon>Metazoa</taxon>
        <taxon>Chordata</taxon>
        <taxon>Craniata</taxon>
        <taxon>Vertebrata</taxon>
        <taxon>Euteleostomi</taxon>
        <taxon>Amphibia</taxon>
        <taxon>Gymnophiona</taxon>
        <taxon>Geotrypetes</taxon>
    </lineage>
</organism>
<name>A0A6P8SKQ7_GEOSA</name>
<evidence type="ECO:0000313" key="4">
    <source>
        <dbReference type="RefSeq" id="XP_033819443.1"/>
    </source>
</evidence>
<sequence length="1084" mass="119801">MVFTMEDIKLLTIKLLLWSLLSEAASQNLIKNSKEYKMEYQLLISEVNADNPGLDTSEFVELYHTSGQNVTLDGYSLVFYNGKVNTAYKVLNLSGYMTNEKGFFVIGSSTLNPLPSIILPSNTIQNGPDAIALYFGRSTYRENMRVTSDGLVDALVHKSKESDKADVLLSMLTPGRDAFLEDPLFRTTDESIERCLRPDSQWTFQIATPSPGRENHCGSESHFTVVISEVSTVSSPAAFEFVELQGSPSTSLQNLVLVLINGRTKKVYFSMDIYGKTSPDGLFLIGPAQSKFPVNFLMPTSPKVDQVFPENSSHPLLQLGPDAVALYLGNSSSFQPGTALSLIGLIDALVYTRGDTTDAELLKILTPGRNIFYENEGFQPGDESMSRCSCCSIVRDSSVYVLSHPTPGQPNQCPSRNFNQSITFCLRVVDCSEWTSSQATYEIQVFLAQTLATECKCDISVGYFKDYNLTCHNSALVFHALLLANSVPHLASLTDAFARFMEASQLVYIRNKKGQVEKACFQDTSTTSSPSPAVSVASTVLPPPEILLNEVNPDNPGGHENAEFIELFHPGRRSASLDHYCLVLYNGKNNQAYEVINLTGHYTNEMGYFLVGSQGMTPKPNITLPANTIQNGGDAVALYYSTSCRYRRGMAVSDVGLVDALVYWSKTSDKAEKLLHVLTPGQDILYEDDSAVAEDESLSRCNSLHPRNHSSYQVTRITPLADNACLFQSTVRPSLTLTPRTSQIVINELGLSHDTNPYEFIELKGPPGSRMDAYTLVLFGDDGKAYNSISLQGILQEKGLFVIGLDRVLTVDQLLSHNHAPAAENNATAVAVYRGMMNDFPVGMTATGRNLVDAVVYTWKSDPEPLSVFGAAHFISSKKSRILSLSRCSCCNTNATVQFAVSDPTPGTENSCPLKGFSVSLDICLKNLNCTRWNEVQVEEVMQMRRALSRSISDHCSCDASEFYLQALDFTCTQTKMEVFGEAWVRSLEHQHLVQSWYAKFLSSHHLFLVDGSSLEIDPECATPIETHDERKGSFRAWELSLIILAAVVVGVAAATFFLYYVKRRPQSYTTIEMNDQREIISDY</sequence>
<dbReference type="AlphaFoldDB" id="A0A6P8SKQ7"/>
<keyword evidence="1" id="KW-0812">Transmembrane</keyword>
<evidence type="ECO:0000313" key="5">
    <source>
        <dbReference type="RefSeq" id="XP_033819444.1"/>
    </source>
</evidence>
<gene>
    <name evidence="4 5" type="primary">LOC117369259</name>
</gene>
<dbReference type="RefSeq" id="XP_033819443.1">
    <property type="nucleotide sequence ID" value="XM_033963552.1"/>
</dbReference>
<dbReference type="RefSeq" id="XP_033819444.1">
    <property type="nucleotide sequence ID" value="XM_033963553.1"/>
</dbReference>
<feature type="transmembrane region" description="Helical" evidence="1">
    <location>
        <begin position="1040"/>
        <end position="1062"/>
    </location>
</feature>